<dbReference type="Proteomes" id="UP000001075">
    <property type="component" value="Unassembled WGS sequence"/>
</dbReference>
<feature type="region of interest" description="Disordered" evidence="1">
    <location>
        <begin position="1"/>
        <end position="214"/>
    </location>
</feature>
<organism evidence="2 3">
    <name type="scientific">Cricetulus griseus</name>
    <name type="common">Chinese hamster</name>
    <name type="synonym">Cricetulus barabensis griseus</name>
    <dbReference type="NCBI Taxonomy" id="10029"/>
    <lineage>
        <taxon>Eukaryota</taxon>
        <taxon>Metazoa</taxon>
        <taxon>Chordata</taxon>
        <taxon>Craniata</taxon>
        <taxon>Vertebrata</taxon>
        <taxon>Euteleostomi</taxon>
        <taxon>Mammalia</taxon>
        <taxon>Eutheria</taxon>
        <taxon>Euarchontoglires</taxon>
        <taxon>Glires</taxon>
        <taxon>Rodentia</taxon>
        <taxon>Myomorpha</taxon>
        <taxon>Muroidea</taxon>
        <taxon>Cricetidae</taxon>
        <taxon>Cricetinae</taxon>
        <taxon>Cricetulus</taxon>
    </lineage>
</organism>
<dbReference type="InParanoid" id="G3IM00"/>
<evidence type="ECO:0000313" key="2">
    <source>
        <dbReference type="EMBL" id="EGW14786.1"/>
    </source>
</evidence>
<evidence type="ECO:0000313" key="3">
    <source>
        <dbReference type="Proteomes" id="UP000001075"/>
    </source>
</evidence>
<feature type="compositionally biased region" description="Low complexity" evidence="1">
    <location>
        <begin position="156"/>
        <end position="169"/>
    </location>
</feature>
<accession>G3IM00</accession>
<feature type="compositionally biased region" description="Polar residues" evidence="1">
    <location>
        <begin position="86"/>
        <end position="99"/>
    </location>
</feature>
<evidence type="ECO:0000256" key="1">
    <source>
        <dbReference type="SAM" id="MobiDB-lite"/>
    </source>
</evidence>
<name>G3IM00_CRIGR</name>
<feature type="compositionally biased region" description="Low complexity" evidence="1">
    <location>
        <begin position="119"/>
        <end position="132"/>
    </location>
</feature>
<feature type="compositionally biased region" description="Polar residues" evidence="1">
    <location>
        <begin position="170"/>
        <end position="189"/>
    </location>
</feature>
<protein>
    <submittedName>
        <fullName evidence="2">Uncharacterized protein</fullName>
    </submittedName>
</protein>
<dbReference type="AlphaFoldDB" id="G3IM00"/>
<reference evidence="3" key="1">
    <citation type="journal article" date="2011" name="Nat. Biotechnol.">
        <title>The genomic sequence of the Chinese hamster ovary (CHO)-K1 cell line.</title>
        <authorList>
            <person name="Xu X."/>
            <person name="Nagarajan H."/>
            <person name="Lewis N.E."/>
            <person name="Pan S."/>
            <person name="Cai Z."/>
            <person name="Liu X."/>
            <person name="Chen W."/>
            <person name="Xie M."/>
            <person name="Wang W."/>
            <person name="Hammond S."/>
            <person name="Andersen M.R."/>
            <person name="Neff N."/>
            <person name="Passarelli B."/>
            <person name="Koh W."/>
            <person name="Fan H.C."/>
            <person name="Wang J."/>
            <person name="Gui Y."/>
            <person name="Lee K.H."/>
            <person name="Betenbaugh M.J."/>
            <person name="Quake S.R."/>
            <person name="Famili I."/>
            <person name="Palsson B.O."/>
            <person name="Wang J."/>
        </authorList>
    </citation>
    <scope>NUCLEOTIDE SEQUENCE [LARGE SCALE GENOMIC DNA]</scope>
    <source>
        <strain evidence="3">CHO K1 cell line</strain>
    </source>
</reference>
<feature type="compositionally biased region" description="Low complexity" evidence="1">
    <location>
        <begin position="61"/>
        <end position="72"/>
    </location>
</feature>
<feature type="compositionally biased region" description="Low complexity" evidence="1">
    <location>
        <begin position="8"/>
        <end position="54"/>
    </location>
</feature>
<gene>
    <name evidence="2" type="ORF">I79_024927</name>
</gene>
<sequence>MSQQFIHSLAASGSTVTSSGHTTISQASSQSPASTSSKPGTTGSSAGTTRSPSSELTSTEGNAGNINSSGSSTTFLQGPPLLVQWPQRNHPPQSAQNQGPLHHQLVKQLEPLAVNRPSLENIQEQEQEQMQPPLQPLERAHLEEQLTFSMAGTPRASSAATSEAAVSSSPGTESTGAPGSGTSEGTDAATTGVAEASTPRETGTEGFYRGKVGQ</sequence>
<dbReference type="EMBL" id="JH004371">
    <property type="protein sequence ID" value="EGW14786.1"/>
    <property type="molecule type" value="Genomic_DNA"/>
</dbReference>
<proteinExistence type="predicted"/>